<dbReference type="InterPro" id="IPR013096">
    <property type="entry name" value="Cupin_2"/>
</dbReference>
<dbReference type="Gene3D" id="2.60.120.10">
    <property type="entry name" value="Jelly Rolls"/>
    <property type="match status" value="1"/>
</dbReference>
<dbReference type="InterPro" id="IPR014710">
    <property type="entry name" value="RmlC-like_jellyroll"/>
</dbReference>
<dbReference type="PANTHER" id="PTHR40112:SF1">
    <property type="entry name" value="H2HPP ISOMERASE"/>
    <property type="match status" value="1"/>
</dbReference>
<feature type="domain" description="Cupin type-2" evidence="1">
    <location>
        <begin position="39"/>
        <end position="106"/>
    </location>
</feature>
<dbReference type="InterPro" id="IPR011051">
    <property type="entry name" value="RmlC_Cupin_sf"/>
</dbReference>
<accession>A0AAF1K8P3</accession>
<dbReference type="EMBL" id="CP117255">
    <property type="protein sequence ID" value="WFR96154.1"/>
    <property type="molecule type" value="Genomic_DNA"/>
</dbReference>
<dbReference type="InterPro" id="IPR052535">
    <property type="entry name" value="Bacilysin_H2HPP_isomerase"/>
</dbReference>
<dbReference type="KEGG" id="rtu:PR017_03140"/>
<dbReference type="Pfam" id="PF07883">
    <property type="entry name" value="Cupin_2"/>
    <property type="match status" value="1"/>
</dbReference>
<proteinExistence type="predicted"/>
<dbReference type="AlphaFoldDB" id="A0AAF1K8P3"/>
<name>A0AAF1K8P3_9HYPH</name>
<evidence type="ECO:0000313" key="2">
    <source>
        <dbReference type="EMBL" id="WFR96154.1"/>
    </source>
</evidence>
<keyword evidence="3" id="KW-1185">Reference proteome</keyword>
<dbReference type="RefSeq" id="WP_111220233.1">
    <property type="nucleotide sequence ID" value="NZ_CP117255.1"/>
</dbReference>
<dbReference type="PANTHER" id="PTHR40112">
    <property type="entry name" value="H2HPP ISOMERASE"/>
    <property type="match status" value="1"/>
</dbReference>
<dbReference type="SUPFAM" id="SSF51182">
    <property type="entry name" value="RmlC-like cupins"/>
    <property type="match status" value="1"/>
</dbReference>
<reference evidence="3" key="2">
    <citation type="journal article" date="2023" name="MicrobiologyOpen">
        <title>Genomics of the tumorigenes clade of the family Rhizobiaceae and description of Rhizobium rhododendri sp. nov.</title>
        <authorList>
            <person name="Kuzmanovic N."/>
            <person name="diCenzo G.C."/>
            <person name="Bunk B."/>
            <person name="Sproeer C."/>
            <person name="Fruehling A."/>
            <person name="Neumann-Schaal M."/>
            <person name="Overmann J."/>
            <person name="Smalla K."/>
        </authorList>
    </citation>
    <scope>NUCLEOTIDE SEQUENCE [LARGE SCALE GENOMIC DNA]</scope>
    <source>
        <strain evidence="3">1078</strain>
    </source>
</reference>
<protein>
    <submittedName>
        <fullName evidence="2">Cupin domain-containing protein</fullName>
    </submittedName>
</protein>
<gene>
    <name evidence="2" type="ORF">PR017_03140</name>
</gene>
<sequence length="152" mass="16081">MSDSSHADMAAQAKPLFVLGDHVQRQARLEGTWLNVFDVTVPSGGGTPLHSHASPEVFRILEGTLTVQQMTDSGLSETRAQAGDIISIPGNVPHGYSNAGPDAVVFSAIIDKDMATYFEVADIGPQAEIAPDEEAERFLVAAGEHGIRILAS</sequence>
<evidence type="ECO:0000313" key="3">
    <source>
        <dbReference type="Proteomes" id="UP000249499"/>
    </source>
</evidence>
<organism evidence="2 3">
    <name type="scientific">Rhizobium tumorigenes</name>
    <dbReference type="NCBI Taxonomy" id="2041385"/>
    <lineage>
        <taxon>Bacteria</taxon>
        <taxon>Pseudomonadati</taxon>
        <taxon>Pseudomonadota</taxon>
        <taxon>Alphaproteobacteria</taxon>
        <taxon>Hyphomicrobiales</taxon>
        <taxon>Rhizobiaceae</taxon>
        <taxon>Rhizobium/Agrobacterium group</taxon>
        <taxon>Rhizobium</taxon>
    </lineage>
</organism>
<reference evidence="2 3" key="1">
    <citation type="journal article" date="2018" name="Sci. Rep.">
        <title>Rhizobium tumorigenes sp. nov., a novel plant tumorigenic bacterium isolated from cane gall tumors on thornless blackberry.</title>
        <authorList>
            <person name="Kuzmanovi N."/>
            <person name="Smalla K."/>
            <person name="Gronow S."/>
            <person name="PuBawska J."/>
        </authorList>
    </citation>
    <scope>NUCLEOTIDE SEQUENCE [LARGE SCALE GENOMIC DNA]</scope>
    <source>
        <strain evidence="2 3">1078</strain>
    </source>
</reference>
<dbReference type="Proteomes" id="UP000249499">
    <property type="component" value="Chromosome"/>
</dbReference>
<evidence type="ECO:0000259" key="1">
    <source>
        <dbReference type="Pfam" id="PF07883"/>
    </source>
</evidence>